<dbReference type="GO" id="GO:0003924">
    <property type="term" value="F:GTPase activity"/>
    <property type="evidence" value="ECO:0007669"/>
    <property type="project" value="UniProtKB-UniRule"/>
</dbReference>
<dbReference type="PANTHER" id="PTHR42714:SF2">
    <property type="entry name" value="TRNA MODIFICATION GTPASE GTPBP3, MITOCHONDRIAL"/>
    <property type="match status" value="1"/>
</dbReference>
<dbReference type="GO" id="GO:0005829">
    <property type="term" value="C:cytosol"/>
    <property type="evidence" value="ECO:0007669"/>
    <property type="project" value="TreeGrafter"/>
</dbReference>
<evidence type="ECO:0000256" key="2">
    <source>
        <dbReference type="ARBA" id="ARBA00022490"/>
    </source>
</evidence>
<dbReference type="EMBL" id="DSUJ01000011">
    <property type="protein sequence ID" value="HFI92600.1"/>
    <property type="molecule type" value="Genomic_DNA"/>
</dbReference>
<dbReference type="Gene3D" id="3.40.50.300">
    <property type="entry name" value="P-loop containing nucleotide triphosphate hydrolases"/>
    <property type="match status" value="1"/>
</dbReference>
<keyword evidence="7 10" id="KW-0460">Magnesium</keyword>
<evidence type="ECO:0000256" key="9">
    <source>
        <dbReference type="ARBA" id="ARBA00023134"/>
    </source>
</evidence>
<dbReference type="GO" id="GO:0030488">
    <property type="term" value="P:tRNA methylation"/>
    <property type="evidence" value="ECO:0007669"/>
    <property type="project" value="TreeGrafter"/>
</dbReference>
<evidence type="ECO:0000259" key="12">
    <source>
        <dbReference type="PROSITE" id="PS51709"/>
    </source>
</evidence>
<comment type="caution">
    <text evidence="13">The sequence shown here is derived from an EMBL/GenBank/DDBJ whole genome shotgun (WGS) entry which is preliminary data.</text>
</comment>
<comment type="cofactor">
    <cofactor evidence="10">
        <name>K(+)</name>
        <dbReference type="ChEBI" id="CHEBI:29103"/>
    </cofactor>
    <text evidence="10">Binds 1 potassium ion per subunit.</text>
</comment>
<evidence type="ECO:0000313" key="13">
    <source>
        <dbReference type="EMBL" id="HFI92600.1"/>
    </source>
</evidence>
<feature type="binding site" evidence="10">
    <location>
        <position position="450"/>
    </location>
    <ligand>
        <name>(6S)-5-formyl-5,6,7,8-tetrahydrofolate</name>
        <dbReference type="ChEBI" id="CHEBI:57457"/>
    </ligand>
</feature>
<dbReference type="InterPro" id="IPR031168">
    <property type="entry name" value="G_TrmE"/>
</dbReference>
<evidence type="ECO:0000256" key="8">
    <source>
        <dbReference type="ARBA" id="ARBA00022958"/>
    </source>
</evidence>
<dbReference type="NCBIfam" id="TIGR00231">
    <property type="entry name" value="small_GTP"/>
    <property type="match status" value="1"/>
</dbReference>
<comment type="subcellular location">
    <subcellularLocation>
        <location evidence="10">Cytoplasm</location>
    </subcellularLocation>
</comment>
<dbReference type="PANTHER" id="PTHR42714">
    <property type="entry name" value="TRNA MODIFICATION GTPASE GTPBP3"/>
    <property type="match status" value="1"/>
</dbReference>
<dbReference type="InterPro" id="IPR025867">
    <property type="entry name" value="MnmE_helical"/>
</dbReference>
<dbReference type="CDD" id="cd04164">
    <property type="entry name" value="trmE"/>
    <property type="match status" value="1"/>
</dbReference>
<evidence type="ECO:0000256" key="10">
    <source>
        <dbReference type="HAMAP-Rule" id="MF_00379"/>
    </source>
</evidence>
<evidence type="ECO:0000256" key="7">
    <source>
        <dbReference type="ARBA" id="ARBA00022842"/>
    </source>
</evidence>
<dbReference type="Pfam" id="PF01926">
    <property type="entry name" value="MMR_HSR1"/>
    <property type="match status" value="1"/>
</dbReference>
<dbReference type="GO" id="GO:0046872">
    <property type="term" value="F:metal ion binding"/>
    <property type="evidence" value="ECO:0007669"/>
    <property type="project" value="UniProtKB-KW"/>
</dbReference>
<dbReference type="NCBIfam" id="TIGR00450">
    <property type="entry name" value="mnmE_trmE_thdF"/>
    <property type="match status" value="1"/>
</dbReference>
<dbReference type="InterPro" id="IPR006073">
    <property type="entry name" value="GTP-bd"/>
</dbReference>
<dbReference type="SUPFAM" id="SSF52540">
    <property type="entry name" value="P-loop containing nucleoside triphosphate hydrolases"/>
    <property type="match status" value="1"/>
</dbReference>
<dbReference type="Gene3D" id="1.20.120.430">
    <property type="entry name" value="tRNA modification GTPase MnmE domain 2"/>
    <property type="match status" value="1"/>
</dbReference>
<feature type="binding site" evidence="10">
    <location>
        <position position="124"/>
    </location>
    <ligand>
        <name>(6S)-5-formyl-5,6,7,8-tetrahydrofolate</name>
        <dbReference type="ChEBI" id="CHEBI:57457"/>
    </ligand>
</feature>
<dbReference type="InterPro" id="IPR027368">
    <property type="entry name" value="MnmE_dom2"/>
</dbReference>
<dbReference type="Gene3D" id="3.30.1360.120">
    <property type="entry name" value="Probable tRNA modification gtpase trme, domain 1"/>
    <property type="match status" value="1"/>
</dbReference>
<keyword evidence="9 10" id="KW-0342">GTP-binding</keyword>
<keyword evidence="2 10" id="KW-0963">Cytoplasm</keyword>
<sequence>MKEDTIIALATPPGVGAISVIRISGPDSFSLTDKLFKGKHLVSDVASHTVHYGFISDSRGEYIDDVLVTVFRAPNSYTGEDSVEISTHGNPLIAQKIIGEFLLLGNIRLAEPGEFTKRAFLNNRIDLSQAEAVADIIHARSEASLRGARNQLDGMLSQKVTKLRESLINTTSFIELEIDFAEEDIEFVNSEELLKRIDEIIIEVDSLLETYNVGRVIRDGVNVALVGKPNVGKSSILNYLLKESRSIVSDIPGTTRDIIREEISINGILFRLFDTAGLRDSENPIEEEGIRRSREVIKSSDVVLYIEDTQQESSRELFEELLNISSGDKVIRVLNKIDLNDKINFEADCKVSAKTGKGMDRLLKALVQKTVGTDYYTERTAIVTNQRHYACLKKARESLLNARNSVISKASGEFISIDLRNASLNLGEIIGEVTTDDILNNIFMKFCIGK</sequence>
<gene>
    <name evidence="10 13" type="primary">mnmE</name>
    <name evidence="10" type="synonym">trmE</name>
    <name evidence="13" type="ORF">ENS31_13865</name>
</gene>
<dbReference type="FunFam" id="3.30.1360.120:FF:000003">
    <property type="entry name" value="tRNA modification GTPase MnmE"/>
    <property type="match status" value="1"/>
</dbReference>
<dbReference type="InterPro" id="IPR018948">
    <property type="entry name" value="GTP-bd_TrmE_N"/>
</dbReference>
<dbReference type="GO" id="GO:0002098">
    <property type="term" value="P:tRNA wobble uridine modification"/>
    <property type="evidence" value="ECO:0007669"/>
    <property type="project" value="TreeGrafter"/>
</dbReference>
<dbReference type="GO" id="GO:0005525">
    <property type="term" value="F:GTP binding"/>
    <property type="evidence" value="ECO:0007669"/>
    <property type="project" value="UniProtKB-UniRule"/>
</dbReference>
<evidence type="ECO:0000256" key="1">
    <source>
        <dbReference type="ARBA" id="ARBA00011043"/>
    </source>
</evidence>
<feature type="binding site" evidence="10">
    <location>
        <position position="249"/>
    </location>
    <ligand>
        <name>K(+)</name>
        <dbReference type="ChEBI" id="CHEBI:29103"/>
    </ligand>
</feature>
<dbReference type="CDD" id="cd14858">
    <property type="entry name" value="TrmE_N"/>
    <property type="match status" value="1"/>
</dbReference>
<evidence type="ECO:0000256" key="5">
    <source>
        <dbReference type="ARBA" id="ARBA00022741"/>
    </source>
</evidence>
<reference evidence="13" key="1">
    <citation type="journal article" date="2020" name="mSystems">
        <title>Genome- and Community-Level Interaction Insights into Carbon Utilization and Element Cycling Functions of Hydrothermarchaeota in Hydrothermal Sediment.</title>
        <authorList>
            <person name="Zhou Z."/>
            <person name="Liu Y."/>
            <person name="Xu W."/>
            <person name="Pan J."/>
            <person name="Luo Z.H."/>
            <person name="Li M."/>
        </authorList>
    </citation>
    <scope>NUCLEOTIDE SEQUENCE [LARGE SCALE GENOMIC DNA]</scope>
    <source>
        <strain evidence="13">SpSt-479</strain>
    </source>
</reference>
<evidence type="ECO:0000256" key="11">
    <source>
        <dbReference type="RuleBase" id="RU003313"/>
    </source>
</evidence>
<dbReference type="InterPro" id="IPR005225">
    <property type="entry name" value="Small_GTP-bd"/>
</dbReference>
<keyword evidence="6 10" id="KW-0378">Hydrolase</keyword>
<dbReference type="InterPro" id="IPR027417">
    <property type="entry name" value="P-loop_NTPase"/>
</dbReference>
<accession>A0A7V3E838</accession>
<comment type="subunit">
    <text evidence="10">Homodimer. Heterotetramer of two MnmE and two MnmG subunits.</text>
</comment>
<dbReference type="FunFam" id="3.40.50.300:FF:001376">
    <property type="entry name" value="tRNA modification GTPase MnmE"/>
    <property type="match status" value="1"/>
</dbReference>
<dbReference type="Pfam" id="PF10396">
    <property type="entry name" value="TrmE_N"/>
    <property type="match status" value="1"/>
</dbReference>
<keyword evidence="8 10" id="KW-0630">Potassium</keyword>
<feature type="binding site" evidence="10">
    <location>
        <position position="22"/>
    </location>
    <ligand>
        <name>(6S)-5-formyl-5,6,7,8-tetrahydrofolate</name>
        <dbReference type="ChEBI" id="CHEBI:57457"/>
    </ligand>
</feature>
<feature type="binding site" evidence="10">
    <location>
        <position position="234"/>
    </location>
    <ligand>
        <name>Mg(2+)</name>
        <dbReference type="ChEBI" id="CHEBI:18420"/>
    </ligand>
</feature>
<dbReference type="SUPFAM" id="SSF116878">
    <property type="entry name" value="TrmE connector domain"/>
    <property type="match status" value="1"/>
</dbReference>
<dbReference type="AlphaFoldDB" id="A0A7V3E838"/>
<dbReference type="PROSITE" id="PS51709">
    <property type="entry name" value="G_TRME"/>
    <property type="match status" value="1"/>
</dbReference>
<dbReference type="InterPro" id="IPR027266">
    <property type="entry name" value="TrmE/GcvT-like"/>
</dbReference>
<evidence type="ECO:0000256" key="3">
    <source>
        <dbReference type="ARBA" id="ARBA00022694"/>
    </source>
</evidence>
<feature type="binding site" evidence="10">
    <location>
        <position position="84"/>
    </location>
    <ligand>
        <name>(6S)-5-formyl-5,6,7,8-tetrahydrofolate</name>
        <dbReference type="ChEBI" id="CHEBI:57457"/>
    </ligand>
</feature>
<keyword evidence="5 10" id="KW-0547">Nucleotide-binding</keyword>
<feature type="binding site" evidence="10">
    <location>
        <begin position="230"/>
        <end position="235"/>
    </location>
    <ligand>
        <name>GTP</name>
        <dbReference type="ChEBI" id="CHEBI:37565"/>
    </ligand>
</feature>
<dbReference type="EC" id="3.6.-.-" evidence="10"/>
<feature type="binding site" evidence="10">
    <location>
        <position position="251"/>
    </location>
    <ligand>
        <name>K(+)</name>
        <dbReference type="ChEBI" id="CHEBI:29103"/>
    </ligand>
</feature>
<dbReference type="NCBIfam" id="NF003661">
    <property type="entry name" value="PRK05291.1-3"/>
    <property type="match status" value="1"/>
</dbReference>
<name>A0A7V3E838_9BACT</name>
<keyword evidence="4 10" id="KW-0479">Metal-binding</keyword>
<proteinExistence type="inferred from homology"/>
<feature type="binding site" evidence="10">
    <location>
        <position position="255"/>
    </location>
    <ligand>
        <name>Mg(2+)</name>
        <dbReference type="ChEBI" id="CHEBI:18420"/>
    </ligand>
</feature>
<dbReference type="Pfam" id="PF12631">
    <property type="entry name" value="MnmE_helical"/>
    <property type="match status" value="1"/>
</dbReference>
<protein>
    <recommendedName>
        <fullName evidence="10">tRNA modification GTPase MnmE</fullName>
        <ecNumber evidence="10">3.6.-.-</ecNumber>
    </recommendedName>
</protein>
<feature type="binding site" evidence="10">
    <location>
        <begin position="274"/>
        <end position="277"/>
    </location>
    <ligand>
        <name>GTP</name>
        <dbReference type="ChEBI" id="CHEBI:37565"/>
    </ligand>
</feature>
<dbReference type="GO" id="GO:0042802">
    <property type="term" value="F:identical protein binding"/>
    <property type="evidence" value="ECO:0007669"/>
    <property type="project" value="UniProtKB-ARBA"/>
</dbReference>
<dbReference type="InterPro" id="IPR004520">
    <property type="entry name" value="GTPase_MnmE"/>
</dbReference>
<evidence type="ECO:0000256" key="4">
    <source>
        <dbReference type="ARBA" id="ARBA00022723"/>
    </source>
</evidence>
<comment type="function">
    <text evidence="10">Exhibits a very high intrinsic GTPase hydrolysis rate. Involved in the addition of a carboxymethylaminomethyl (cmnm) group at the wobble position (U34) of certain tRNAs, forming tRNA-cmnm(5)s(2)U34.</text>
</comment>
<organism evidence="13">
    <name type="scientific">Ignavibacterium album</name>
    <dbReference type="NCBI Taxonomy" id="591197"/>
    <lineage>
        <taxon>Bacteria</taxon>
        <taxon>Pseudomonadati</taxon>
        <taxon>Ignavibacteriota</taxon>
        <taxon>Ignavibacteria</taxon>
        <taxon>Ignavibacteriales</taxon>
        <taxon>Ignavibacteriaceae</taxon>
        <taxon>Ignavibacterium</taxon>
    </lineage>
</organism>
<feature type="binding site" evidence="10">
    <location>
        <position position="254"/>
    </location>
    <ligand>
        <name>K(+)</name>
        <dbReference type="ChEBI" id="CHEBI:29103"/>
    </ligand>
</feature>
<dbReference type="HAMAP" id="MF_00379">
    <property type="entry name" value="GTPase_MnmE"/>
    <property type="match status" value="1"/>
</dbReference>
<feature type="binding site" evidence="10">
    <location>
        <begin position="249"/>
        <end position="255"/>
    </location>
    <ligand>
        <name>GTP</name>
        <dbReference type="ChEBI" id="CHEBI:37565"/>
    </ligand>
</feature>
<feature type="domain" description="TrmE-type G" evidence="12">
    <location>
        <begin position="220"/>
        <end position="371"/>
    </location>
</feature>
<keyword evidence="3 10" id="KW-0819">tRNA processing</keyword>
<comment type="similarity">
    <text evidence="1 10 11">Belongs to the TRAFAC class TrmE-Era-EngA-EngB-Septin-like GTPase superfamily. TrmE GTPase family.</text>
</comment>
<comment type="caution">
    <text evidence="10">Lacks conserved residue(s) required for the propagation of feature annotation.</text>
</comment>
<evidence type="ECO:0000256" key="6">
    <source>
        <dbReference type="ARBA" id="ARBA00022801"/>
    </source>
</evidence>
<feature type="binding site" evidence="10">
    <location>
        <position position="230"/>
    </location>
    <ligand>
        <name>K(+)</name>
        <dbReference type="ChEBI" id="CHEBI:29103"/>
    </ligand>
</feature>